<evidence type="ECO:0000256" key="2">
    <source>
        <dbReference type="ARBA" id="ARBA00022527"/>
    </source>
</evidence>
<comment type="catalytic activity">
    <reaction evidence="7">
        <text>L-threonyl-[protein] + ATP = O-phospho-L-threonyl-[protein] + ADP + H(+)</text>
        <dbReference type="Rhea" id="RHEA:46608"/>
        <dbReference type="Rhea" id="RHEA-COMP:11060"/>
        <dbReference type="Rhea" id="RHEA-COMP:11605"/>
        <dbReference type="ChEBI" id="CHEBI:15378"/>
        <dbReference type="ChEBI" id="CHEBI:30013"/>
        <dbReference type="ChEBI" id="CHEBI:30616"/>
        <dbReference type="ChEBI" id="CHEBI:61977"/>
        <dbReference type="ChEBI" id="CHEBI:456216"/>
        <dbReference type="EC" id="2.7.11.1"/>
    </reaction>
</comment>
<dbReference type="EMBL" id="FUWZ01000008">
    <property type="protein sequence ID" value="SKA47048.1"/>
    <property type="molecule type" value="Genomic_DNA"/>
</dbReference>
<evidence type="ECO:0000256" key="8">
    <source>
        <dbReference type="ARBA" id="ARBA00048679"/>
    </source>
</evidence>
<evidence type="ECO:0000256" key="7">
    <source>
        <dbReference type="ARBA" id="ARBA00047899"/>
    </source>
</evidence>
<organism evidence="10 11">
    <name type="scientific">Chitinophaga eiseniae</name>
    <dbReference type="NCBI Taxonomy" id="634771"/>
    <lineage>
        <taxon>Bacteria</taxon>
        <taxon>Pseudomonadati</taxon>
        <taxon>Bacteroidota</taxon>
        <taxon>Chitinophagia</taxon>
        <taxon>Chitinophagales</taxon>
        <taxon>Chitinophagaceae</taxon>
        <taxon>Chitinophaga</taxon>
    </lineage>
</organism>
<dbReference type="Pfam" id="PF00069">
    <property type="entry name" value="Pkinase"/>
    <property type="match status" value="1"/>
</dbReference>
<dbReference type="InterPro" id="IPR057929">
    <property type="entry name" value="RamC_N"/>
</dbReference>
<dbReference type="InterPro" id="IPR000719">
    <property type="entry name" value="Prot_kinase_dom"/>
</dbReference>
<dbReference type="GO" id="GO:0004674">
    <property type="term" value="F:protein serine/threonine kinase activity"/>
    <property type="evidence" value="ECO:0007669"/>
    <property type="project" value="UniProtKB-KW"/>
</dbReference>
<evidence type="ECO:0000256" key="5">
    <source>
        <dbReference type="ARBA" id="ARBA00022777"/>
    </source>
</evidence>
<evidence type="ECO:0000256" key="4">
    <source>
        <dbReference type="ARBA" id="ARBA00022741"/>
    </source>
</evidence>
<dbReference type="SMART" id="SM00220">
    <property type="entry name" value="S_TKc"/>
    <property type="match status" value="1"/>
</dbReference>
<evidence type="ECO:0000256" key="1">
    <source>
        <dbReference type="ARBA" id="ARBA00012513"/>
    </source>
</evidence>
<evidence type="ECO:0000256" key="3">
    <source>
        <dbReference type="ARBA" id="ARBA00022679"/>
    </source>
</evidence>
<proteinExistence type="predicted"/>
<reference evidence="11" key="1">
    <citation type="submission" date="2017-02" db="EMBL/GenBank/DDBJ databases">
        <authorList>
            <person name="Varghese N."/>
            <person name="Submissions S."/>
        </authorList>
    </citation>
    <scope>NUCLEOTIDE SEQUENCE [LARGE SCALE GENOMIC DNA]</scope>
    <source>
        <strain evidence="11">DSM 22224</strain>
    </source>
</reference>
<keyword evidence="11" id="KW-1185">Reference proteome</keyword>
<dbReference type="OrthoDB" id="9813021at2"/>
<sequence length="460" mass="53729">MINELKETHNQNVDQQNGFHHLLDEMGILYTDEEVYLNVGGLPSANGWALFLTSDVLQVRDLIKVVSPLLYNEGIAFSVIKNKTLATRKNDFWHGPDEVGKMIIVFTVEEDITRKMIARLAVLTKDFWGPGVNYSVRVAEIIYVTYIKYFDQQQDDGSVERITSLVFPNARRLPFKICRKYQYWKRKRLLKRRYVPLQMISRSPKGDLLKSVDLRGLKFNWCFIKEGKYHVFNDKYGRYIKDRLKWQAKVLCELEDHIPIPKFIDYFEQGEECYLVMEFLDGVDLFRRIDDMYQKRKWSELDEETQQLLIRYYLDVLFIIEKMHQKGYIHRDATASNFMVLTSGEVYTIDLELSYSIYRNEPFPPFAMGVFGYASPEQIALGIPTIKEDVYTMGALLLHVLTGKHPNSFISNESEVDAKAIVEEVKELFLQEVILSCIDLSPDKRPELKDVRAAVESMVK</sequence>
<evidence type="ECO:0000313" key="10">
    <source>
        <dbReference type="EMBL" id="SKA47048.1"/>
    </source>
</evidence>
<protein>
    <recommendedName>
        <fullName evidence="1">non-specific serine/threonine protein kinase</fullName>
        <ecNumber evidence="1">2.7.11.1</ecNumber>
    </recommendedName>
</protein>
<dbReference type="STRING" id="634771.SAMN04488128_10882"/>
<dbReference type="EC" id="2.7.11.1" evidence="1"/>
<accession>A0A1T4U3F7</accession>
<keyword evidence="3" id="KW-0808">Transferase</keyword>
<evidence type="ECO:0000313" key="11">
    <source>
        <dbReference type="Proteomes" id="UP000190367"/>
    </source>
</evidence>
<keyword evidence="2" id="KW-0723">Serine/threonine-protein kinase</keyword>
<gene>
    <name evidence="10" type="ORF">SAMN04488128_10882</name>
</gene>
<keyword evidence="6" id="KW-0067">ATP-binding</keyword>
<keyword evidence="4" id="KW-0547">Nucleotide-binding</keyword>
<evidence type="ECO:0000259" key="9">
    <source>
        <dbReference type="PROSITE" id="PS50011"/>
    </source>
</evidence>
<dbReference type="PANTHER" id="PTHR24363">
    <property type="entry name" value="SERINE/THREONINE PROTEIN KINASE"/>
    <property type="match status" value="1"/>
</dbReference>
<dbReference type="Proteomes" id="UP000190367">
    <property type="component" value="Unassembled WGS sequence"/>
</dbReference>
<keyword evidence="5 10" id="KW-0418">Kinase</keyword>
<name>A0A1T4U3F7_9BACT</name>
<dbReference type="PROSITE" id="PS50011">
    <property type="entry name" value="PROTEIN_KINASE_DOM"/>
    <property type="match status" value="1"/>
</dbReference>
<dbReference type="GO" id="GO:0005524">
    <property type="term" value="F:ATP binding"/>
    <property type="evidence" value="ECO:0007669"/>
    <property type="project" value="UniProtKB-KW"/>
</dbReference>
<dbReference type="Gene3D" id="1.10.510.10">
    <property type="entry name" value="Transferase(Phosphotransferase) domain 1"/>
    <property type="match status" value="1"/>
</dbReference>
<dbReference type="Pfam" id="PF25816">
    <property type="entry name" value="RamC_N"/>
    <property type="match status" value="1"/>
</dbReference>
<dbReference type="InterPro" id="IPR011009">
    <property type="entry name" value="Kinase-like_dom_sf"/>
</dbReference>
<evidence type="ECO:0000256" key="6">
    <source>
        <dbReference type="ARBA" id="ARBA00022840"/>
    </source>
</evidence>
<dbReference type="SUPFAM" id="SSF56112">
    <property type="entry name" value="Protein kinase-like (PK-like)"/>
    <property type="match status" value="1"/>
</dbReference>
<comment type="catalytic activity">
    <reaction evidence="8">
        <text>L-seryl-[protein] + ATP = O-phospho-L-seryl-[protein] + ADP + H(+)</text>
        <dbReference type="Rhea" id="RHEA:17989"/>
        <dbReference type="Rhea" id="RHEA-COMP:9863"/>
        <dbReference type="Rhea" id="RHEA-COMP:11604"/>
        <dbReference type="ChEBI" id="CHEBI:15378"/>
        <dbReference type="ChEBI" id="CHEBI:29999"/>
        <dbReference type="ChEBI" id="CHEBI:30616"/>
        <dbReference type="ChEBI" id="CHEBI:83421"/>
        <dbReference type="ChEBI" id="CHEBI:456216"/>
        <dbReference type="EC" id="2.7.11.1"/>
    </reaction>
</comment>
<dbReference type="AlphaFoldDB" id="A0A1T4U3F7"/>
<dbReference type="RefSeq" id="WP_078673137.1">
    <property type="nucleotide sequence ID" value="NZ_FUWZ01000008.1"/>
</dbReference>
<dbReference type="PANTHER" id="PTHR24363:SF0">
    <property type="entry name" value="SERINE_THREONINE KINASE LIKE DOMAIN CONTAINING 1"/>
    <property type="match status" value="1"/>
</dbReference>
<feature type="domain" description="Protein kinase" evidence="9">
    <location>
        <begin position="194"/>
        <end position="459"/>
    </location>
</feature>